<dbReference type="OrthoDB" id="9800872at2"/>
<name>A0A7X4YUI5_9BACL</name>
<keyword evidence="3" id="KW-1185">Reference proteome</keyword>
<dbReference type="EMBL" id="JAAAMU010000022">
    <property type="protein sequence ID" value="NBC72792.1"/>
    <property type="molecule type" value="Genomic_DNA"/>
</dbReference>
<proteinExistence type="predicted"/>
<comment type="caution">
    <text evidence="2">The sequence shown here is derived from an EMBL/GenBank/DDBJ whole genome shotgun (WGS) entry which is preliminary data.</text>
</comment>
<dbReference type="InterPro" id="IPR036873">
    <property type="entry name" value="Rhodanese-like_dom_sf"/>
</dbReference>
<accession>A0A7X4YUI5</accession>
<dbReference type="CDD" id="cd00158">
    <property type="entry name" value="RHOD"/>
    <property type="match status" value="1"/>
</dbReference>
<reference evidence="2 3" key="1">
    <citation type="submission" date="2020-01" db="EMBL/GenBank/DDBJ databases">
        <title>Paenibacillus soybeanensis sp. nov. isolated from the nodules of soybean (Glycine max(L.) Merr).</title>
        <authorList>
            <person name="Wang H."/>
        </authorList>
    </citation>
    <scope>NUCLEOTIDE SEQUENCE [LARGE SCALE GENOMIC DNA]</scope>
    <source>
        <strain evidence="2 3">DSM 23054</strain>
    </source>
</reference>
<dbReference type="RefSeq" id="WP_161704129.1">
    <property type="nucleotide sequence ID" value="NZ_JAAAMU010000022.1"/>
</dbReference>
<evidence type="ECO:0000313" key="3">
    <source>
        <dbReference type="Proteomes" id="UP000558113"/>
    </source>
</evidence>
<dbReference type="SUPFAM" id="SSF52821">
    <property type="entry name" value="Rhodanese/Cell cycle control phosphatase"/>
    <property type="match status" value="1"/>
</dbReference>
<sequence>MSTKTYKEQLPTTVLERIKGNEKVRILDVREPDEWESGRIPGATHIPLGQINRALNVLDAKQETIVVCRSVKRSEKACEYLSGLGYNVVNMTGGMSEWSGELQYGN</sequence>
<gene>
    <name evidence="2" type="ORF">GT003_27730</name>
</gene>
<dbReference type="PANTHER" id="PTHR43031">
    <property type="entry name" value="FAD-DEPENDENT OXIDOREDUCTASE"/>
    <property type="match status" value="1"/>
</dbReference>
<evidence type="ECO:0000313" key="2">
    <source>
        <dbReference type="EMBL" id="NBC72792.1"/>
    </source>
</evidence>
<feature type="domain" description="Rhodanese" evidence="1">
    <location>
        <begin position="20"/>
        <end position="103"/>
    </location>
</feature>
<organism evidence="2 3">
    <name type="scientific">Paenibacillus sacheonensis</name>
    <dbReference type="NCBI Taxonomy" id="742054"/>
    <lineage>
        <taxon>Bacteria</taxon>
        <taxon>Bacillati</taxon>
        <taxon>Bacillota</taxon>
        <taxon>Bacilli</taxon>
        <taxon>Bacillales</taxon>
        <taxon>Paenibacillaceae</taxon>
        <taxon>Paenibacillus</taxon>
    </lineage>
</organism>
<evidence type="ECO:0000259" key="1">
    <source>
        <dbReference type="PROSITE" id="PS50206"/>
    </source>
</evidence>
<dbReference type="InterPro" id="IPR001763">
    <property type="entry name" value="Rhodanese-like_dom"/>
</dbReference>
<dbReference type="AlphaFoldDB" id="A0A7X4YUI5"/>
<dbReference type="Pfam" id="PF00581">
    <property type="entry name" value="Rhodanese"/>
    <property type="match status" value="1"/>
</dbReference>
<dbReference type="PROSITE" id="PS50206">
    <property type="entry name" value="RHODANESE_3"/>
    <property type="match status" value="1"/>
</dbReference>
<protein>
    <submittedName>
        <fullName evidence="2">Rhodanese-like domain-containing protein</fullName>
    </submittedName>
</protein>
<dbReference type="SMART" id="SM00450">
    <property type="entry name" value="RHOD"/>
    <property type="match status" value="1"/>
</dbReference>
<dbReference type="InterPro" id="IPR050229">
    <property type="entry name" value="GlpE_sulfurtransferase"/>
</dbReference>
<dbReference type="Proteomes" id="UP000558113">
    <property type="component" value="Unassembled WGS sequence"/>
</dbReference>
<dbReference type="Gene3D" id="3.40.250.10">
    <property type="entry name" value="Rhodanese-like domain"/>
    <property type="match status" value="1"/>
</dbReference>
<dbReference type="PANTHER" id="PTHR43031:SF17">
    <property type="entry name" value="SULFURTRANSFERASE YTWF-RELATED"/>
    <property type="match status" value="1"/>
</dbReference>